<organism evidence="5">
    <name type="scientific">Oppiella nova</name>
    <dbReference type="NCBI Taxonomy" id="334625"/>
    <lineage>
        <taxon>Eukaryota</taxon>
        <taxon>Metazoa</taxon>
        <taxon>Ecdysozoa</taxon>
        <taxon>Arthropoda</taxon>
        <taxon>Chelicerata</taxon>
        <taxon>Arachnida</taxon>
        <taxon>Acari</taxon>
        <taxon>Acariformes</taxon>
        <taxon>Sarcoptiformes</taxon>
        <taxon>Oribatida</taxon>
        <taxon>Brachypylina</taxon>
        <taxon>Oppioidea</taxon>
        <taxon>Oppiidae</taxon>
        <taxon>Oppiella</taxon>
    </lineage>
</organism>
<evidence type="ECO:0000256" key="1">
    <source>
        <dbReference type="ARBA" id="ARBA00022692"/>
    </source>
</evidence>
<evidence type="ECO:0000256" key="3">
    <source>
        <dbReference type="ARBA" id="ARBA00023136"/>
    </source>
</evidence>
<proteinExistence type="predicted"/>
<keyword evidence="2 4" id="KW-1133">Transmembrane helix</keyword>
<evidence type="ECO:0000256" key="4">
    <source>
        <dbReference type="SAM" id="Phobius"/>
    </source>
</evidence>
<dbReference type="AlphaFoldDB" id="A0A7R9QKL4"/>
<evidence type="ECO:0000313" key="6">
    <source>
        <dbReference type="Proteomes" id="UP000728032"/>
    </source>
</evidence>
<dbReference type="EMBL" id="OC917918">
    <property type="protein sequence ID" value="CAD7648276.1"/>
    <property type="molecule type" value="Genomic_DNA"/>
</dbReference>
<sequence>MEIWQHRSGPVLFLAQLMLGVGFTIGPLIDKPYLTGDLTSGATDDNHDKNNALIDVNERRNLSSPLLLLIMYFVKPYVKPEPEVTNENNVEIKHISHENNRIYKKSLIKKGILIILMTVCISTLNTLELIYFVFGATYFQYIPIRLTAPTAAALIFANYSETALWATSAVIGLGVSALFPGHMTYFERHLKITDKISSFLWCTCSIVNFIPIPIFGYYIESFANPSKDLNNCKPASGLSSGTICPAPLTTTKLNPFSYSCIKPPITPSDFPSTVQCL</sequence>
<dbReference type="PANTHER" id="PTHR23121">
    <property type="entry name" value="SODIUM-DEPENDENT GLUCOSE TRANSPORTER 1"/>
    <property type="match status" value="1"/>
</dbReference>
<dbReference type="PANTHER" id="PTHR23121:SF9">
    <property type="entry name" value="SODIUM-DEPENDENT GLUCOSE TRANSPORTER 1"/>
    <property type="match status" value="1"/>
</dbReference>
<feature type="transmembrane region" description="Helical" evidence="4">
    <location>
        <begin position="111"/>
        <end position="134"/>
    </location>
</feature>
<dbReference type="EMBL" id="CAJPVJ010003093">
    <property type="protein sequence ID" value="CAG2167158.1"/>
    <property type="molecule type" value="Genomic_DNA"/>
</dbReference>
<keyword evidence="6" id="KW-1185">Reference proteome</keyword>
<protein>
    <submittedName>
        <fullName evidence="5">Uncharacterized protein</fullName>
    </submittedName>
</protein>
<evidence type="ECO:0000313" key="5">
    <source>
        <dbReference type="EMBL" id="CAD7648276.1"/>
    </source>
</evidence>
<keyword evidence="1 4" id="KW-0812">Transmembrane</keyword>
<evidence type="ECO:0000256" key="2">
    <source>
        <dbReference type="ARBA" id="ARBA00022989"/>
    </source>
</evidence>
<dbReference type="OrthoDB" id="6514882at2759"/>
<keyword evidence="3 4" id="KW-0472">Membrane</keyword>
<feature type="transmembrane region" description="Helical" evidence="4">
    <location>
        <begin position="198"/>
        <end position="219"/>
    </location>
</feature>
<dbReference type="Proteomes" id="UP000728032">
    <property type="component" value="Unassembled WGS sequence"/>
</dbReference>
<gene>
    <name evidence="5" type="ORF">ONB1V03_LOCUS6670</name>
</gene>
<reference evidence="5" key="1">
    <citation type="submission" date="2020-11" db="EMBL/GenBank/DDBJ databases">
        <authorList>
            <person name="Tran Van P."/>
        </authorList>
    </citation>
    <scope>NUCLEOTIDE SEQUENCE</scope>
</reference>
<accession>A0A7R9QKL4</accession>
<name>A0A7R9QKL4_9ACAR</name>
<feature type="transmembrane region" description="Helical" evidence="4">
    <location>
        <begin position="12"/>
        <end position="29"/>
    </location>
</feature>
<feature type="transmembrane region" description="Helical" evidence="4">
    <location>
        <begin position="163"/>
        <end position="186"/>
    </location>
</feature>